<keyword evidence="1" id="KW-1133">Transmembrane helix</keyword>
<dbReference type="AlphaFoldDB" id="A0A8J9T900"/>
<feature type="transmembrane region" description="Helical" evidence="1">
    <location>
        <begin position="29"/>
        <end position="52"/>
    </location>
</feature>
<feature type="transmembrane region" description="Helical" evidence="1">
    <location>
        <begin position="64"/>
        <end position="89"/>
    </location>
</feature>
<protein>
    <submittedName>
        <fullName evidence="2">Uncharacterized protein</fullName>
    </submittedName>
</protein>
<name>A0A8J9T900_PHATR</name>
<organism evidence="2">
    <name type="scientific">Phaeodactylum tricornutum</name>
    <name type="common">Diatom</name>
    <dbReference type="NCBI Taxonomy" id="2850"/>
    <lineage>
        <taxon>Eukaryota</taxon>
        <taxon>Sar</taxon>
        <taxon>Stramenopiles</taxon>
        <taxon>Ochrophyta</taxon>
        <taxon>Bacillariophyta</taxon>
        <taxon>Bacillariophyceae</taxon>
        <taxon>Bacillariophycidae</taxon>
        <taxon>Naviculales</taxon>
        <taxon>Phaeodactylaceae</taxon>
        <taxon>Phaeodactylum</taxon>
    </lineage>
</organism>
<dbReference type="PANTHER" id="PTHR37231:SF2">
    <property type="entry name" value="EXPRESSED PROTEIN"/>
    <property type="match status" value="1"/>
</dbReference>
<dbReference type="PANTHER" id="PTHR37231">
    <property type="entry name" value="EXPRESSED PROTEIN"/>
    <property type="match status" value="1"/>
</dbReference>
<sequence>IAGTLAALITIYSEFTLKTTGCGLPAGPFGLVGAVEGISYLAIVGITAYSLVTKFRTGSGLPAGPAGVLGVAEGLCFTAIVTGLVVLGFQVVDYGYIPNAVPMEGGMCS</sequence>
<keyword evidence="1" id="KW-0472">Membrane</keyword>
<proteinExistence type="predicted"/>
<feature type="non-terminal residue" evidence="2">
    <location>
        <position position="1"/>
    </location>
</feature>
<dbReference type="EMBL" id="OU594963">
    <property type="protein sequence ID" value="CAG9286236.1"/>
    <property type="molecule type" value="Genomic_DNA"/>
</dbReference>
<reference evidence="2" key="1">
    <citation type="submission" date="2022-02" db="EMBL/GenBank/DDBJ databases">
        <authorList>
            <person name="Giguere J D."/>
        </authorList>
    </citation>
    <scope>NUCLEOTIDE SEQUENCE</scope>
    <source>
        <strain evidence="2">CCAP 1055/1</strain>
    </source>
</reference>
<evidence type="ECO:0000313" key="2">
    <source>
        <dbReference type="EMBL" id="CAG9286236.1"/>
    </source>
</evidence>
<dbReference type="OMA" id="PMEGAMC"/>
<gene>
    <name evidence="2" type="ORF">PTTT1_LOCUS31653</name>
</gene>
<keyword evidence="1" id="KW-0812">Transmembrane</keyword>
<dbReference type="Proteomes" id="UP000836788">
    <property type="component" value="Chromosome 22"/>
</dbReference>
<accession>A0A8J9T900</accession>
<evidence type="ECO:0000256" key="1">
    <source>
        <dbReference type="SAM" id="Phobius"/>
    </source>
</evidence>